<accession>A0ABQ3E7Z5</accession>
<keyword evidence="1" id="KW-0732">Signal</keyword>
<gene>
    <name evidence="2" type="ORF">GCM10010346_60630</name>
</gene>
<reference evidence="3" key="1">
    <citation type="journal article" date="2019" name="Int. J. Syst. Evol. Microbiol.">
        <title>The Global Catalogue of Microorganisms (GCM) 10K type strain sequencing project: providing services to taxonomists for standard genome sequencing and annotation.</title>
        <authorList>
            <consortium name="The Broad Institute Genomics Platform"/>
            <consortium name="The Broad Institute Genome Sequencing Center for Infectious Disease"/>
            <person name="Wu L."/>
            <person name="Ma J."/>
        </authorList>
    </citation>
    <scope>NUCLEOTIDE SEQUENCE [LARGE SCALE GENOMIC DNA]</scope>
    <source>
        <strain evidence="3">JCM 4737</strain>
    </source>
</reference>
<organism evidence="2 3">
    <name type="scientific">Streptomyces chryseus</name>
    <dbReference type="NCBI Taxonomy" id="68186"/>
    <lineage>
        <taxon>Bacteria</taxon>
        <taxon>Bacillati</taxon>
        <taxon>Actinomycetota</taxon>
        <taxon>Actinomycetes</taxon>
        <taxon>Kitasatosporales</taxon>
        <taxon>Streptomycetaceae</taxon>
        <taxon>Streptomyces</taxon>
    </lineage>
</organism>
<evidence type="ECO:0000313" key="3">
    <source>
        <dbReference type="Proteomes" id="UP000599437"/>
    </source>
</evidence>
<dbReference type="Proteomes" id="UP000599437">
    <property type="component" value="Unassembled WGS sequence"/>
</dbReference>
<feature type="signal peptide" evidence="1">
    <location>
        <begin position="1"/>
        <end position="31"/>
    </location>
</feature>
<dbReference type="EMBL" id="BMVO01000033">
    <property type="protein sequence ID" value="GHB29028.1"/>
    <property type="molecule type" value="Genomic_DNA"/>
</dbReference>
<evidence type="ECO:0008006" key="4">
    <source>
        <dbReference type="Google" id="ProtNLM"/>
    </source>
</evidence>
<evidence type="ECO:0000313" key="2">
    <source>
        <dbReference type="EMBL" id="GHB29028.1"/>
    </source>
</evidence>
<evidence type="ECO:0000256" key="1">
    <source>
        <dbReference type="SAM" id="SignalP"/>
    </source>
</evidence>
<protein>
    <recommendedName>
        <fullName evidence="4">Secreted protein</fullName>
    </recommendedName>
</protein>
<feature type="chain" id="PRO_5046808483" description="Secreted protein" evidence="1">
    <location>
        <begin position="32"/>
        <end position="107"/>
    </location>
</feature>
<name>A0ABQ3E7Z5_9ACTN</name>
<keyword evidence="3" id="KW-1185">Reference proteome</keyword>
<proteinExistence type="predicted"/>
<comment type="caution">
    <text evidence="2">The sequence shown here is derived from an EMBL/GenBank/DDBJ whole genome shotgun (WGS) entry which is preliminary data.</text>
</comment>
<dbReference type="RefSeq" id="WP_138896343.1">
    <property type="nucleotide sequence ID" value="NZ_BMVO01000033.1"/>
</dbReference>
<sequence>MKYMKAASSIAVSMMAAGAAAAAASPAAAAAADYQAMSLNGGVQQLTDALNTHQPVDTTVQPLLHTATDTAQAVNEARNGDPSKLLGNAQETAKMTTPMLGGVPLGG</sequence>